<protein>
    <submittedName>
        <fullName evidence="2">M23 family metallopeptidase</fullName>
    </submittedName>
</protein>
<dbReference type="GO" id="GO:0004222">
    <property type="term" value="F:metalloendopeptidase activity"/>
    <property type="evidence" value="ECO:0007669"/>
    <property type="project" value="TreeGrafter"/>
</dbReference>
<dbReference type="GeneID" id="98659977"/>
<dbReference type="Gene3D" id="2.70.70.10">
    <property type="entry name" value="Glucose Permease (Domain IIA)"/>
    <property type="match status" value="1"/>
</dbReference>
<sequence>MTEKRHGKGLLFIVTLVLAAGVIKYADIPFAQTVREKAASALSGAANADHVLAVFGGSAMPADTVPAESSGGADDILDRDQTLFPDTVDQTVYPMEFEHATPTSGTLTSSFGSRLSPITGQPGFHYGLDLAADEGTPITAFADGTVRETGESGYGLYVIVDHADGFATLYAHCSSISAKVGDKVTCGEQIAQVGQTGNATGPHLHLELWHNGAALDPADYLTL</sequence>
<dbReference type="InterPro" id="IPR016047">
    <property type="entry name" value="M23ase_b-sheet_dom"/>
</dbReference>
<evidence type="ECO:0000259" key="1">
    <source>
        <dbReference type="Pfam" id="PF01551"/>
    </source>
</evidence>
<feature type="domain" description="M23ase beta-sheet core" evidence="1">
    <location>
        <begin position="124"/>
        <end position="217"/>
    </location>
</feature>
<dbReference type="EMBL" id="JAJEPX010000025">
    <property type="protein sequence ID" value="MCC2177212.1"/>
    <property type="molecule type" value="Genomic_DNA"/>
</dbReference>
<comment type="caution">
    <text evidence="2">The sequence shown here is derived from an EMBL/GenBank/DDBJ whole genome shotgun (WGS) entry which is preliminary data.</text>
</comment>
<dbReference type="Pfam" id="PF01551">
    <property type="entry name" value="Peptidase_M23"/>
    <property type="match status" value="1"/>
</dbReference>
<dbReference type="CDD" id="cd12797">
    <property type="entry name" value="M23_peptidase"/>
    <property type="match status" value="1"/>
</dbReference>
<organism evidence="2 3">
    <name type="scientific">Agathobaculum butyriciproducens</name>
    <dbReference type="NCBI Taxonomy" id="1628085"/>
    <lineage>
        <taxon>Bacteria</taxon>
        <taxon>Bacillati</taxon>
        <taxon>Bacillota</taxon>
        <taxon>Clostridia</taxon>
        <taxon>Eubacteriales</taxon>
        <taxon>Butyricicoccaceae</taxon>
        <taxon>Agathobaculum</taxon>
    </lineage>
</organism>
<proteinExistence type="predicted"/>
<dbReference type="PANTHER" id="PTHR21666">
    <property type="entry name" value="PEPTIDASE-RELATED"/>
    <property type="match status" value="1"/>
</dbReference>
<dbReference type="SUPFAM" id="SSF51261">
    <property type="entry name" value="Duplicated hybrid motif"/>
    <property type="match status" value="1"/>
</dbReference>
<dbReference type="InterPro" id="IPR050570">
    <property type="entry name" value="Cell_wall_metabolism_enzyme"/>
</dbReference>
<keyword evidence="3" id="KW-1185">Reference proteome</keyword>
<dbReference type="AlphaFoldDB" id="A0AAW4W2M2"/>
<dbReference type="RefSeq" id="WP_227600850.1">
    <property type="nucleotide sequence ID" value="NZ_JAJEPX010000025.1"/>
</dbReference>
<dbReference type="Proteomes" id="UP001298753">
    <property type="component" value="Unassembled WGS sequence"/>
</dbReference>
<accession>A0AAW4W2M2</accession>
<gene>
    <name evidence="2" type="ORF">LKD22_08755</name>
</gene>
<reference evidence="2 3" key="1">
    <citation type="submission" date="2021-10" db="EMBL/GenBank/DDBJ databases">
        <title>Anaerobic single-cell dispensing facilitates the cultivation of human gut bacteria.</title>
        <authorList>
            <person name="Afrizal A."/>
        </authorList>
    </citation>
    <scope>NUCLEOTIDE SEQUENCE [LARGE SCALE GENOMIC DNA]</scope>
    <source>
        <strain evidence="2 3">CLA-AA-H270</strain>
    </source>
</reference>
<dbReference type="InterPro" id="IPR011055">
    <property type="entry name" value="Dup_hybrid_motif"/>
</dbReference>
<name>A0AAW4W2M2_9FIRM</name>
<dbReference type="PANTHER" id="PTHR21666:SF270">
    <property type="entry name" value="MUREIN HYDROLASE ACTIVATOR ENVC"/>
    <property type="match status" value="1"/>
</dbReference>
<evidence type="ECO:0000313" key="2">
    <source>
        <dbReference type="EMBL" id="MCC2177212.1"/>
    </source>
</evidence>
<evidence type="ECO:0000313" key="3">
    <source>
        <dbReference type="Proteomes" id="UP001298753"/>
    </source>
</evidence>